<evidence type="ECO:0000313" key="2">
    <source>
        <dbReference type="Proteomes" id="UP001303046"/>
    </source>
</evidence>
<reference evidence="1 2" key="1">
    <citation type="submission" date="2023-08" db="EMBL/GenBank/DDBJ databases">
        <title>A Necator americanus chromosomal reference genome.</title>
        <authorList>
            <person name="Ilik V."/>
            <person name="Petrzelkova K.J."/>
            <person name="Pardy F."/>
            <person name="Fuh T."/>
            <person name="Niatou-Singa F.S."/>
            <person name="Gouil Q."/>
            <person name="Baker L."/>
            <person name="Ritchie M.E."/>
            <person name="Jex A.R."/>
            <person name="Gazzola D."/>
            <person name="Li H."/>
            <person name="Toshio Fujiwara R."/>
            <person name="Zhan B."/>
            <person name="Aroian R.V."/>
            <person name="Pafco B."/>
            <person name="Schwarz E.M."/>
        </authorList>
    </citation>
    <scope>NUCLEOTIDE SEQUENCE [LARGE SCALE GENOMIC DNA]</scope>
    <source>
        <strain evidence="1 2">Aroian</strain>
        <tissue evidence="1">Whole animal</tissue>
    </source>
</reference>
<organism evidence="1 2">
    <name type="scientific">Necator americanus</name>
    <name type="common">Human hookworm</name>
    <dbReference type="NCBI Taxonomy" id="51031"/>
    <lineage>
        <taxon>Eukaryota</taxon>
        <taxon>Metazoa</taxon>
        <taxon>Ecdysozoa</taxon>
        <taxon>Nematoda</taxon>
        <taxon>Chromadorea</taxon>
        <taxon>Rhabditida</taxon>
        <taxon>Rhabditina</taxon>
        <taxon>Rhabditomorpha</taxon>
        <taxon>Strongyloidea</taxon>
        <taxon>Ancylostomatidae</taxon>
        <taxon>Bunostominae</taxon>
        <taxon>Necator</taxon>
    </lineage>
</organism>
<accession>A0ABR1EP03</accession>
<evidence type="ECO:0000313" key="1">
    <source>
        <dbReference type="EMBL" id="KAK6764390.1"/>
    </source>
</evidence>
<keyword evidence="2" id="KW-1185">Reference proteome</keyword>
<comment type="caution">
    <text evidence="1">The sequence shown here is derived from an EMBL/GenBank/DDBJ whole genome shotgun (WGS) entry which is preliminary data.</text>
</comment>
<name>A0ABR1EP03_NECAM</name>
<proteinExistence type="predicted"/>
<gene>
    <name evidence="1" type="primary">Necator_chrX.g24805</name>
    <name evidence="1" type="ORF">RB195_024640</name>
</gene>
<sequence>MFTKTRGKRPQHFARVEATLYKCRIEKVHQVANITMERISAAAQGLSLVYDLYELPVMADNKLATSRYDFFKDTGDGVTLEPSFTADFIRRKIEFIEEFRRQVETEISGAELQEQRENHVNAFVQAKDEIEHLKRQFKQ</sequence>
<dbReference type="Proteomes" id="UP001303046">
    <property type="component" value="Unassembled WGS sequence"/>
</dbReference>
<protein>
    <submittedName>
        <fullName evidence="1">Uncharacterized protein</fullName>
    </submittedName>
</protein>
<dbReference type="EMBL" id="JAVFWL010000006">
    <property type="protein sequence ID" value="KAK6764390.1"/>
    <property type="molecule type" value="Genomic_DNA"/>
</dbReference>